<organism evidence="8">
    <name type="scientific">Medioppia subpectinata</name>
    <dbReference type="NCBI Taxonomy" id="1979941"/>
    <lineage>
        <taxon>Eukaryota</taxon>
        <taxon>Metazoa</taxon>
        <taxon>Ecdysozoa</taxon>
        <taxon>Arthropoda</taxon>
        <taxon>Chelicerata</taxon>
        <taxon>Arachnida</taxon>
        <taxon>Acari</taxon>
        <taxon>Acariformes</taxon>
        <taxon>Sarcoptiformes</taxon>
        <taxon>Oribatida</taxon>
        <taxon>Brachypylina</taxon>
        <taxon>Oppioidea</taxon>
        <taxon>Oppiidae</taxon>
        <taxon>Medioppia</taxon>
    </lineage>
</organism>
<feature type="domain" description="C2H2-type" evidence="7">
    <location>
        <begin position="563"/>
        <end position="590"/>
    </location>
</feature>
<keyword evidence="1" id="KW-0479">Metal-binding</keyword>
<protein>
    <recommendedName>
        <fullName evidence="7">C2H2-type domain-containing protein</fullName>
    </recommendedName>
</protein>
<dbReference type="FunFam" id="3.30.160.60:FF:000125">
    <property type="entry name" value="Putative zinc finger protein 143"/>
    <property type="match status" value="1"/>
</dbReference>
<gene>
    <name evidence="8" type="ORF">OSB1V03_LOCUS1891</name>
</gene>
<dbReference type="GO" id="GO:0005739">
    <property type="term" value="C:mitochondrion"/>
    <property type="evidence" value="ECO:0007669"/>
    <property type="project" value="TreeGrafter"/>
</dbReference>
<evidence type="ECO:0000256" key="3">
    <source>
        <dbReference type="ARBA" id="ARBA00022771"/>
    </source>
</evidence>
<evidence type="ECO:0000313" key="9">
    <source>
        <dbReference type="Proteomes" id="UP000759131"/>
    </source>
</evidence>
<name>A0A7R9KGN5_9ACAR</name>
<dbReference type="InterPro" id="IPR013087">
    <property type="entry name" value="Znf_C2H2_type"/>
</dbReference>
<feature type="region of interest" description="Disordered" evidence="6">
    <location>
        <begin position="442"/>
        <end position="490"/>
    </location>
</feature>
<dbReference type="InterPro" id="IPR001466">
    <property type="entry name" value="Beta-lactam-related"/>
</dbReference>
<feature type="domain" description="C2H2-type" evidence="7">
    <location>
        <begin position="533"/>
        <end position="562"/>
    </location>
</feature>
<dbReference type="EMBL" id="OC855178">
    <property type="protein sequence ID" value="CAD7621420.1"/>
    <property type="molecule type" value="Genomic_DNA"/>
</dbReference>
<dbReference type="PANTHER" id="PTHR46520:SF1">
    <property type="entry name" value="SERINE BETA-LACTAMASE-LIKE PROTEIN LACTB, MITOCHONDRIAL"/>
    <property type="match status" value="1"/>
</dbReference>
<dbReference type="Gene3D" id="3.40.710.10">
    <property type="entry name" value="DD-peptidase/beta-lactamase superfamily"/>
    <property type="match status" value="1"/>
</dbReference>
<dbReference type="GO" id="GO:0006508">
    <property type="term" value="P:proteolysis"/>
    <property type="evidence" value="ECO:0007669"/>
    <property type="project" value="TreeGrafter"/>
</dbReference>
<feature type="domain" description="C2H2-type" evidence="7">
    <location>
        <begin position="505"/>
        <end position="532"/>
    </location>
</feature>
<dbReference type="PROSITE" id="PS00028">
    <property type="entry name" value="ZINC_FINGER_C2H2_1"/>
    <property type="match status" value="3"/>
</dbReference>
<accession>A0A7R9KGN5</accession>
<dbReference type="PROSITE" id="PS50157">
    <property type="entry name" value="ZINC_FINGER_C2H2_2"/>
    <property type="match status" value="3"/>
</dbReference>
<sequence length="629" mass="70299">NEKTGRIQNAPYVDNSYKWAGGGLLSNVEDLLKFGNIMLYSFKGGAPDGKPGLINKDIVDMMWTPAENTLGKFGAGYGLGWHTLRDGKCEYAFCAEPTFPTWMYHTGAAIGALSILMIEPNSELIVAVIVNTTGVSGLGETATYIAHQFTRHNNWTQKLSQILRWGGYGLGWGVIRDVTAKNAFCAEPLAPNMFSHVGAAIGSSSVILIEPNSELIRISCGDTCADMEAAEQNFDLSEYRVMTIEDNHKHGMVNLLNSIVSEPAMADFNDTKAVVFKLGSLVELFDDSFITSGIGAQSRLKMKSFESLDESDLQEISGHVRNWLISYYNADSLIESLKLEEGLQEEIAMAALLILNVFYQLRESIPQVKDQLEESWIYLSDFDDQLEAMWKTDRAFSLLQTELECERIQRLADRQKLSKLEKEVNSYKRKVKQSKEMLEKLKKFASKPAPKSRKRGGGQQTPTSRRGRPKKGGGGYRMATDSDIEADLPPMPGTPVLLSSSGTGSSCRYCGKWFNDQLKLNKHIIIHAGSKPFACDWPGCGRPFDSNYKLQRHRRCHTGERPFGCLICDKRFTRSDKLREHQRLHEKHNLMKMKAESEAAETTTTTILSIELPDAVVNESKDEDQELNA</sequence>
<dbReference type="Gene3D" id="3.30.160.60">
    <property type="entry name" value="Classic Zinc Finger"/>
    <property type="match status" value="3"/>
</dbReference>
<dbReference type="Proteomes" id="UP000759131">
    <property type="component" value="Unassembled WGS sequence"/>
</dbReference>
<dbReference type="Pfam" id="PF00144">
    <property type="entry name" value="Beta-lactamase"/>
    <property type="match status" value="1"/>
</dbReference>
<evidence type="ECO:0000256" key="1">
    <source>
        <dbReference type="ARBA" id="ARBA00022723"/>
    </source>
</evidence>
<dbReference type="Pfam" id="PF00096">
    <property type="entry name" value="zf-C2H2"/>
    <property type="match status" value="1"/>
</dbReference>
<evidence type="ECO:0000256" key="5">
    <source>
        <dbReference type="PROSITE-ProRule" id="PRU00042"/>
    </source>
</evidence>
<dbReference type="GO" id="GO:0008233">
    <property type="term" value="F:peptidase activity"/>
    <property type="evidence" value="ECO:0007669"/>
    <property type="project" value="TreeGrafter"/>
</dbReference>
<dbReference type="InterPro" id="IPR036236">
    <property type="entry name" value="Znf_C2H2_sf"/>
</dbReference>
<dbReference type="FunFam" id="3.30.160.60:FF:000358">
    <property type="entry name" value="zinc finger protein 24"/>
    <property type="match status" value="1"/>
</dbReference>
<dbReference type="InterPro" id="IPR052794">
    <property type="entry name" value="Mito_Ser_Protease_LACTB"/>
</dbReference>
<keyword evidence="3 5" id="KW-0863">Zinc-finger</keyword>
<dbReference type="SMART" id="SM00355">
    <property type="entry name" value="ZnF_C2H2"/>
    <property type="match status" value="3"/>
</dbReference>
<reference evidence="8" key="1">
    <citation type="submission" date="2020-11" db="EMBL/GenBank/DDBJ databases">
        <authorList>
            <person name="Tran Van P."/>
        </authorList>
    </citation>
    <scope>NUCLEOTIDE SEQUENCE</scope>
</reference>
<dbReference type="SUPFAM" id="SSF57667">
    <property type="entry name" value="beta-beta-alpha zinc fingers"/>
    <property type="match status" value="2"/>
</dbReference>
<evidence type="ECO:0000256" key="4">
    <source>
        <dbReference type="ARBA" id="ARBA00022833"/>
    </source>
</evidence>
<dbReference type="InterPro" id="IPR012338">
    <property type="entry name" value="Beta-lactam/transpept-like"/>
</dbReference>
<dbReference type="OrthoDB" id="6504712at2759"/>
<dbReference type="EMBL" id="CAJPIZ010000603">
    <property type="protein sequence ID" value="CAG2101850.1"/>
    <property type="molecule type" value="Genomic_DNA"/>
</dbReference>
<dbReference type="AlphaFoldDB" id="A0A7R9KGN5"/>
<dbReference type="PANTHER" id="PTHR46520">
    <property type="entry name" value="SERINE BETA-LACTAMASE-LIKE PROTEIN LACTB, MITOCHONDRIAL"/>
    <property type="match status" value="1"/>
</dbReference>
<evidence type="ECO:0000256" key="6">
    <source>
        <dbReference type="SAM" id="MobiDB-lite"/>
    </source>
</evidence>
<dbReference type="SUPFAM" id="SSF56601">
    <property type="entry name" value="beta-lactamase/transpeptidase-like"/>
    <property type="match status" value="1"/>
</dbReference>
<evidence type="ECO:0000256" key="2">
    <source>
        <dbReference type="ARBA" id="ARBA00022737"/>
    </source>
</evidence>
<dbReference type="GO" id="GO:0008270">
    <property type="term" value="F:zinc ion binding"/>
    <property type="evidence" value="ECO:0007669"/>
    <property type="project" value="UniProtKB-KW"/>
</dbReference>
<evidence type="ECO:0000259" key="7">
    <source>
        <dbReference type="PROSITE" id="PS50157"/>
    </source>
</evidence>
<feature type="non-terminal residue" evidence="8">
    <location>
        <position position="629"/>
    </location>
</feature>
<keyword evidence="4" id="KW-0862">Zinc</keyword>
<dbReference type="GO" id="GO:0019216">
    <property type="term" value="P:regulation of lipid metabolic process"/>
    <property type="evidence" value="ECO:0007669"/>
    <property type="project" value="TreeGrafter"/>
</dbReference>
<keyword evidence="2" id="KW-0677">Repeat</keyword>
<keyword evidence="9" id="KW-1185">Reference proteome</keyword>
<evidence type="ECO:0000313" key="8">
    <source>
        <dbReference type="EMBL" id="CAD7621420.1"/>
    </source>
</evidence>
<proteinExistence type="predicted"/>